<proteinExistence type="predicted"/>
<dbReference type="Proteomes" id="UP000184330">
    <property type="component" value="Unassembled WGS sequence"/>
</dbReference>
<accession>A0A1L7WZD8</accession>
<organism evidence="1 2">
    <name type="scientific">Phialocephala subalpina</name>
    <dbReference type="NCBI Taxonomy" id="576137"/>
    <lineage>
        <taxon>Eukaryota</taxon>
        <taxon>Fungi</taxon>
        <taxon>Dikarya</taxon>
        <taxon>Ascomycota</taxon>
        <taxon>Pezizomycotina</taxon>
        <taxon>Leotiomycetes</taxon>
        <taxon>Helotiales</taxon>
        <taxon>Mollisiaceae</taxon>
        <taxon>Phialocephala</taxon>
        <taxon>Phialocephala fortinii species complex</taxon>
    </lineage>
</organism>
<keyword evidence="2" id="KW-1185">Reference proteome</keyword>
<protein>
    <submittedName>
        <fullName evidence="1">Uncharacterized protein</fullName>
    </submittedName>
</protein>
<dbReference type="AlphaFoldDB" id="A0A1L7WZD8"/>
<name>A0A1L7WZD8_9HELO</name>
<sequence length="168" mass="18971">MKLNVECCLGYAHHSKLGSLLESALVLAVKSRKKGPWFGLCIMSFSEMQRLPPLTKLELVPDARYGLPKLPLLSALQSTKGKNTRGLDTKFLDIGSDRFTLELFAVNFGLGGKHVSYSKRILPPIPLDEIKEMVYGAKNTKYNSHSFAKSFEAPLTQMRIIQFRWRQL</sequence>
<evidence type="ECO:0000313" key="1">
    <source>
        <dbReference type="EMBL" id="CZR58124.1"/>
    </source>
</evidence>
<reference evidence="1 2" key="1">
    <citation type="submission" date="2016-03" db="EMBL/GenBank/DDBJ databases">
        <authorList>
            <person name="Ploux O."/>
        </authorList>
    </citation>
    <scope>NUCLEOTIDE SEQUENCE [LARGE SCALE GENOMIC DNA]</scope>
    <source>
        <strain evidence="1 2">UAMH 11012</strain>
    </source>
</reference>
<dbReference type="EMBL" id="FJOG01000011">
    <property type="protein sequence ID" value="CZR58124.1"/>
    <property type="molecule type" value="Genomic_DNA"/>
</dbReference>
<gene>
    <name evidence="1" type="ORF">PAC_08015</name>
</gene>
<evidence type="ECO:0000313" key="2">
    <source>
        <dbReference type="Proteomes" id="UP000184330"/>
    </source>
</evidence>